<name>A0ABR7ZNH9_ANACY</name>
<dbReference type="EMBL" id="JACJQC010000024">
    <property type="protein sequence ID" value="MBD2174022.1"/>
    <property type="molecule type" value="Genomic_DNA"/>
</dbReference>
<protein>
    <submittedName>
        <fullName evidence="1">Uncharacterized protein</fullName>
    </submittedName>
</protein>
<dbReference type="RefSeq" id="WP_126987149.1">
    <property type="nucleotide sequence ID" value="NZ_JACJQC010000024.1"/>
</dbReference>
<gene>
    <name evidence="1" type="ORF">H6F81_22700</name>
</gene>
<comment type="caution">
    <text evidence="1">The sequence shown here is derived from an EMBL/GenBank/DDBJ whole genome shotgun (WGS) entry which is preliminary data.</text>
</comment>
<dbReference type="Proteomes" id="UP000638897">
    <property type="component" value="Unassembled WGS sequence"/>
</dbReference>
<evidence type="ECO:0000313" key="1">
    <source>
        <dbReference type="EMBL" id="MBD2174022.1"/>
    </source>
</evidence>
<accession>A0ABR7ZNH9</accession>
<evidence type="ECO:0000313" key="2">
    <source>
        <dbReference type="Proteomes" id="UP000638897"/>
    </source>
</evidence>
<reference evidence="1 2" key="1">
    <citation type="journal article" date="2020" name="ISME J.">
        <title>Comparative genomics reveals insights into cyanobacterial evolution and habitat adaptation.</title>
        <authorList>
            <person name="Chen M.Y."/>
            <person name="Teng W.K."/>
            <person name="Zhao L."/>
            <person name="Hu C.X."/>
            <person name="Zhou Y.K."/>
            <person name="Han B.P."/>
            <person name="Song L.R."/>
            <person name="Shu W.S."/>
        </authorList>
    </citation>
    <scope>NUCLEOTIDE SEQUENCE [LARGE SCALE GENOMIC DNA]</scope>
    <source>
        <strain evidence="1 2">FACHB-318</strain>
    </source>
</reference>
<organism evidence="1 2">
    <name type="scientific">Anabaena cylindrica FACHB-318</name>
    <dbReference type="NCBI Taxonomy" id="2692880"/>
    <lineage>
        <taxon>Bacteria</taxon>
        <taxon>Bacillati</taxon>
        <taxon>Cyanobacteriota</taxon>
        <taxon>Cyanophyceae</taxon>
        <taxon>Nostocales</taxon>
        <taxon>Nostocaceae</taxon>
        <taxon>Anabaena</taxon>
    </lineage>
</organism>
<keyword evidence="2" id="KW-1185">Reference proteome</keyword>
<sequence length="61" mass="6955">MSRFYHLCDVLTLLATAINKKVVYSRQQIPCKYLEIFAPRFSGDRLSIAVQPPEGINADQK</sequence>
<proteinExistence type="predicted"/>